<dbReference type="PROSITE" id="PS51318">
    <property type="entry name" value="TAT"/>
    <property type="match status" value="1"/>
</dbReference>
<comment type="caution">
    <text evidence="1">The sequence shown here is derived from an EMBL/GenBank/DDBJ whole genome shotgun (WGS) entry which is preliminary data.</text>
</comment>
<dbReference type="SUPFAM" id="SSF63829">
    <property type="entry name" value="Calcium-dependent phosphotriesterase"/>
    <property type="match status" value="1"/>
</dbReference>
<dbReference type="Proteomes" id="UP000027647">
    <property type="component" value="Unassembled WGS sequence"/>
</dbReference>
<proteinExistence type="predicted"/>
<dbReference type="PANTHER" id="PTHR35399:SF4">
    <property type="entry name" value="MEMBRANE PROTEIN"/>
    <property type="match status" value="1"/>
</dbReference>
<reference evidence="1 2" key="1">
    <citation type="submission" date="2014-04" db="EMBL/GenBank/DDBJ databases">
        <title>A comprehensive comparison of genomes of Erythrobacter spp. strains.</title>
        <authorList>
            <person name="Zheng Q."/>
        </authorList>
    </citation>
    <scope>NUCLEOTIDE SEQUENCE [LARGE SCALE GENOMIC DNA]</scope>
    <source>
        <strain evidence="1 2">DSM 6997</strain>
    </source>
</reference>
<dbReference type="RefSeq" id="WP_034959417.1">
    <property type="nucleotide sequence ID" value="NZ_JMIW01000002.1"/>
</dbReference>
<dbReference type="eggNOG" id="COG3211">
    <property type="taxonomic scope" value="Bacteria"/>
</dbReference>
<dbReference type="Pfam" id="PF05787">
    <property type="entry name" value="PhoX"/>
    <property type="match status" value="2"/>
</dbReference>
<name>A0A074M842_ERYLO</name>
<keyword evidence="2" id="KW-1185">Reference proteome</keyword>
<sequence length="458" mass="48259">MSQTLIANSISNGSNRRQFLAATSSAFAALVASGCSTRGTGLASAIGAGASSFAGYGPLVKDPAGMLDLPEGFSYRVLSSLGDAMSDGGTVPDKADGMGCLDIGNGEIVLVRNHELIPSDDAGGPIAKGFGTRNGEIVPGGTTNIVLDAETLEVKRQFRTLGGTIRNCSGGVTPWGSWLTCEEAPTGPGQRYGDGLAVNHGWTFEVPGNATGLVDPVPLRAMGRFNHEAACVDPETGYVYQTEDRDESVFYRFVPNVPGKLSQGGKLQAMVIENGPADTRNWSASTMPLGESFAVRWIDLDDVESPKDDLRIRAAAAGAAVIARGEGVHMGDGELYICSTSGGAKGLGQIFRFVPGQGAAPDRFELFFESESKEQFNYGDNLCVAPNGHLVVCEDQYTEIVDNYLRGITPDGRPYDLGRLTMQTELAGACFSPDGKTMFVNAYAPTRTVAITGPWVNA</sequence>
<dbReference type="OrthoDB" id="9801383at2"/>
<evidence type="ECO:0000313" key="1">
    <source>
        <dbReference type="EMBL" id="KEO90956.1"/>
    </source>
</evidence>
<dbReference type="InterPro" id="IPR008557">
    <property type="entry name" value="PhoX"/>
</dbReference>
<gene>
    <name evidence="1" type="ORF">EH31_07940</name>
</gene>
<accession>A0A074M842</accession>
<dbReference type="STRING" id="1044.EH31_07940"/>
<dbReference type="PANTHER" id="PTHR35399">
    <property type="entry name" value="SLR8030 PROTEIN"/>
    <property type="match status" value="1"/>
</dbReference>
<organism evidence="1 2">
    <name type="scientific">Erythrobacter longus</name>
    <dbReference type="NCBI Taxonomy" id="1044"/>
    <lineage>
        <taxon>Bacteria</taxon>
        <taxon>Pseudomonadati</taxon>
        <taxon>Pseudomonadota</taxon>
        <taxon>Alphaproteobacteria</taxon>
        <taxon>Sphingomonadales</taxon>
        <taxon>Erythrobacteraceae</taxon>
        <taxon>Erythrobacter/Porphyrobacter group</taxon>
        <taxon>Erythrobacter</taxon>
    </lineage>
</organism>
<evidence type="ECO:0000313" key="2">
    <source>
        <dbReference type="Proteomes" id="UP000027647"/>
    </source>
</evidence>
<dbReference type="AlphaFoldDB" id="A0A074M842"/>
<protein>
    <submittedName>
        <fullName evidence="1">Phosphatase</fullName>
    </submittedName>
</protein>
<dbReference type="InterPro" id="IPR006311">
    <property type="entry name" value="TAT_signal"/>
</dbReference>
<dbReference type="EMBL" id="JMIW01000002">
    <property type="protein sequence ID" value="KEO90956.1"/>
    <property type="molecule type" value="Genomic_DNA"/>
</dbReference>